<dbReference type="EMBL" id="CATOUU010000008">
    <property type="protein sequence ID" value="CAI9912904.1"/>
    <property type="molecule type" value="Genomic_DNA"/>
</dbReference>
<dbReference type="EMBL" id="CAXDID020000393">
    <property type="protein sequence ID" value="CAL6086512.1"/>
    <property type="molecule type" value="Genomic_DNA"/>
</dbReference>
<evidence type="ECO:0000313" key="2">
    <source>
        <dbReference type="EMBL" id="CAL6086512.1"/>
    </source>
</evidence>
<name>A0AA86N4T2_9EUKA</name>
<sequence>MMLVLLNSSRGGFGAQLVRNLNFGAQEPKVPACACIRRAQHFGAQNLFWCAKPPLNSSLLSCFNCSFVNQYYDLQSRKTKLQQSLEKCSIQPKLKPIILNLLAGSRLSSFIILRSLHIMQIQLQEILLKLFRFTVV</sequence>
<gene>
    <name evidence="1" type="ORF">HINF_LOCUS549</name>
    <name evidence="2" type="ORF">HINF_LOCUS63201</name>
</gene>
<dbReference type="Proteomes" id="UP001642409">
    <property type="component" value="Unassembled WGS sequence"/>
</dbReference>
<protein>
    <submittedName>
        <fullName evidence="2">Hypothetical_protein</fullName>
    </submittedName>
</protein>
<accession>A0AA86N4T2</accession>
<reference evidence="1" key="1">
    <citation type="submission" date="2023-06" db="EMBL/GenBank/DDBJ databases">
        <authorList>
            <person name="Kurt Z."/>
        </authorList>
    </citation>
    <scope>NUCLEOTIDE SEQUENCE</scope>
</reference>
<keyword evidence="3" id="KW-1185">Reference proteome</keyword>
<evidence type="ECO:0000313" key="1">
    <source>
        <dbReference type="EMBL" id="CAI9912904.1"/>
    </source>
</evidence>
<dbReference type="AlphaFoldDB" id="A0AA86N4T2"/>
<reference evidence="2 3" key="2">
    <citation type="submission" date="2024-07" db="EMBL/GenBank/DDBJ databases">
        <authorList>
            <person name="Akdeniz Z."/>
        </authorList>
    </citation>
    <scope>NUCLEOTIDE SEQUENCE [LARGE SCALE GENOMIC DNA]</scope>
</reference>
<comment type="caution">
    <text evidence="1">The sequence shown here is derived from an EMBL/GenBank/DDBJ whole genome shotgun (WGS) entry which is preliminary data.</text>
</comment>
<proteinExistence type="predicted"/>
<organism evidence="1">
    <name type="scientific">Hexamita inflata</name>
    <dbReference type="NCBI Taxonomy" id="28002"/>
    <lineage>
        <taxon>Eukaryota</taxon>
        <taxon>Metamonada</taxon>
        <taxon>Diplomonadida</taxon>
        <taxon>Hexamitidae</taxon>
        <taxon>Hexamitinae</taxon>
        <taxon>Hexamita</taxon>
    </lineage>
</organism>
<evidence type="ECO:0000313" key="3">
    <source>
        <dbReference type="Proteomes" id="UP001642409"/>
    </source>
</evidence>